<keyword evidence="3" id="KW-1185">Reference proteome</keyword>
<dbReference type="EMBL" id="CAJOBC010012728">
    <property type="protein sequence ID" value="CAF4013086.1"/>
    <property type="molecule type" value="Genomic_DNA"/>
</dbReference>
<dbReference type="OrthoDB" id="10000387at2759"/>
<evidence type="ECO:0000313" key="3">
    <source>
        <dbReference type="Proteomes" id="UP000663829"/>
    </source>
</evidence>
<dbReference type="EMBL" id="CAJNOQ010010244">
    <property type="protein sequence ID" value="CAF1246690.1"/>
    <property type="molecule type" value="Genomic_DNA"/>
</dbReference>
<gene>
    <name evidence="1" type="ORF">GPM918_LOCUS25924</name>
    <name evidence="2" type="ORF">SRO942_LOCUS25990</name>
</gene>
<feature type="non-terminal residue" evidence="1">
    <location>
        <position position="1"/>
    </location>
</feature>
<dbReference type="Proteomes" id="UP000663829">
    <property type="component" value="Unassembled WGS sequence"/>
</dbReference>
<name>A0A814ZVM0_9BILA</name>
<comment type="caution">
    <text evidence="1">The sequence shown here is derived from an EMBL/GenBank/DDBJ whole genome shotgun (WGS) entry which is preliminary data.</text>
</comment>
<evidence type="ECO:0000313" key="2">
    <source>
        <dbReference type="EMBL" id="CAF4013086.1"/>
    </source>
</evidence>
<sequence length="777" mass="92731">VDISKEIILFNNEFLSFDIFKNKMIEMTLDNIINNKYKILDVLSQCQRLYDSEIMNKYSNELVLLLENKISQVINEYKKSFIHIFESTMDNKQKLLNESHKIKELIRKLKRNTQELVDKIGLTISKRKQSSIKFNLAQLKKKETIKQNVQKAKNMSYDDFTNLLENLCYESGVLWLNLDYNNLILILQAIKENKMSNYLTKPLLSLIDYRNGDFNIDSFTISILLEQSANERLDPIRPQQINEIVTSLPVSATYDGLRTSSWFFPLIDKYKNLQLPYDLHWITEANNSDIAAFRIISRNTISNASVLRDLQLNIQPQDKNITWFLIYITLAAIDELVKRRKNDVNINNFNDTFCINIRCLLCNLLTYSASGNVPVSFLWQLFSNNIRPELPKENFEWTIYVQIIEYVKYSGWNLKKLKDNVRALLCRVLNKIIIKATESLRNNNKKLKKQNCNEHLIKMHKIYYPYYEKMVRYCKYIRDTNEQIDNDKIQEILKVLCEFNNRRYRAGSIHQLRLHIKRNFENKIFVDKLINCILYKWDNYDKKYKLQLSEFIKKIFFNSSSDQQQEFNINYIQNQLDDFKFKLIDERPKILSIIDKQIQPITNYDEIQKLFTLIETLMKNKENNKCLSIEERNNIHYCLDDIYKNENKLWQPFNPFSQFIQENNMEIYFDTNNQNNDEKEKCDENQNIILYKSMFKEHYHDIIEQITDDSCQMRMASMIQHTTFNSIDEFIVLAKFAEFGQTFEEIAETTKMIFHSLIMNWEKSADESEAIVLKKFI</sequence>
<organism evidence="1 3">
    <name type="scientific">Didymodactylos carnosus</name>
    <dbReference type="NCBI Taxonomy" id="1234261"/>
    <lineage>
        <taxon>Eukaryota</taxon>
        <taxon>Metazoa</taxon>
        <taxon>Spiralia</taxon>
        <taxon>Gnathifera</taxon>
        <taxon>Rotifera</taxon>
        <taxon>Eurotatoria</taxon>
        <taxon>Bdelloidea</taxon>
        <taxon>Philodinida</taxon>
        <taxon>Philodinidae</taxon>
        <taxon>Didymodactylos</taxon>
    </lineage>
</organism>
<dbReference type="AlphaFoldDB" id="A0A814ZVM0"/>
<protein>
    <submittedName>
        <fullName evidence="1">Uncharacterized protein</fullName>
    </submittedName>
</protein>
<proteinExistence type="predicted"/>
<accession>A0A814ZVM0</accession>
<reference evidence="1" key="1">
    <citation type="submission" date="2021-02" db="EMBL/GenBank/DDBJ databases">
        <authorList>
            <person name="Nowell W R."/>
        </authorList>
    </citation>
    <scope>NUCLEOTIDE SEQUENCE</scope>
</reference>
<dbReference type="Proteomes" id="UP000681722">
    <property type="component" value="Unassembled WGS sequence"/>
</dbReference>
<evidence type="ECO:0000313" key="1">
    <source>
        <dbReference type="EMBL" id="CAF1246690.1"/>
    </source>
</evidence>